<keyword evidence="6" id="KW-0233">DNA recombination</keyword>
<dbReference type="Proteomes" id="UP000430692">
    <property type="component" value="Unassembled WGS sequence"/>
</dbReference>
<proteinExistence type="inferred from homology"/>
<protein>
    <submittedName>
        <fullName evidence="10">Transposase</fullName>
    </submittedName>
</protein>
<dbReference type="Pfam" id="PF12323">
    <property type="entry name" value="HTH_OrfB_IS605"/>
    <property type="match status" value="1"/>
</dbReference>
<dbReference type="GO" id="GO:0006310">
    <property type="term" value="P:DNA recombination"/>
    <property type="evidence" value="ECO:0007669"/>
    <property type="project" value="UniProtKB-KW"/>
</dbReference>
<keyword evidence="5" id="KW-0238">DNA-binding</keyword>
<evidence type="ECO:0000256" key="6">
    <source>
        <dbReference type="ARBA" id="ARBA00023172"/>
    </source>
</evidence>
<dbReference type="GO" id="GO:0003677">
    <property type="term" value="F:DNA binding"/>
    <property type="evidence" value="ECO:0007669"/>
    <property type="project" value="UniProtKB-KW"/>
</dbReference>
<evidence type="ECO:0000256" key="1">
    <source>
        <dbReference type="ARBA" id="ARBA00008761"/>
    </source>
</evidence>
<reference evidence="10 11" key="1">
    <citation type="submission" date="2019-12" db="EMBL/GenBank/DDBJ databases">
        <title>Whole-genome analyses of novel actinobacteria.</title>
        <authorList>
            <person name="Sahin N."/>
            <person name="Saygin H."/>
        </authorList>
    </citation>
    <scope>NUCLEOTIDE SEQUENCE [LARGE SCALE GENOMIC DNA]</scope>
    <source>
        <strain evidence="10 11">KC615</strain>
    </source>
</reference>
<evidence type="ECO:0000313" key="10">
    <source>
        <dbReference type="EMBL" id="MXQ55966.1"/>
    </source>
</evidence>
<dbReference type="InterPro" id="IPR010095">
    <property type="entry name" value="Cas12f1-like_TNB"/>
</dbReference>
<evidence type="ECO:0000256" key="5">
    <source>
        <dbReference type="ARBA" id="ARBA00023125"/>
    </source>
</evidence>
<keyword evidence="3" id="KW-0479">Metal-binding</keyword>
<evidence type="ECO:0000313" key="11">
    <source>
        <dbReference type="Proteomes" id="UP000430692"/>
    </source>
</evidence>
<evidence type="ECO:0000259" key="9">
    <source>
        <dbReference type="Pfam" id="PF12323"/>
    </source>
</evidence>
<keyword evidence="4" id="KW-0862">Zinc</keyword>
<evidence type="ECO:0000256" key="2">
    <source>
        <dbReference type="ARBA" id="ARBA00022578"/>
    </source>
</evidence>
<dbReference type="EMBL" id="WUUL01000025">
    <property type="protein sequence ID" value="MXQ55966.1"/>
    <property type="molecule type" value="Genomic_DNA"/>
</dbReference>
<gene>
    <name evidence="10" type="ORF">GSM42_20015</name>
</gene>
<dbReference type="GO" id="GO:0046872">
    <property type="term" value="F:metal ion binding"/>
    <property type="evidence" value="ECO:0007669"/>
    <property type="project" value="UniProtKB-KW"/>
</dbReference>
<keyword evidence="11" id="KW-1185">Reference proteome</keyword>
<evidence type="ECO:0000259" key="8">
    <source>
        <dbReference type="Pfam" id="PF07282"/>
    </source>
</evidence>
<dbReference type="Pfam" id="PF01385">
    <property type="entry name" value="OrfB_IS605"/>
    <property type="match status" value="1"/>
</dbReference>
<accession>A0A6I4W1Z0</accession>
<feature type="domain" description="Transposase putative helix-turn-helix" evidence="9">
    <location>
        <begin position="2"/>
        <end position="44"/>
    </location>
</feature>
<dbReference type="RefSeq" id="WP_160803331.1">
    <property type="nucleotide sequence ID" value="NZ_WUUL01000025.1"/>
</dbReference>
<name>A0A6I4W1Z0_9BACL</name>
<dbReference type="InterPro" id="IPR001959">
    <property type="entry name" value="Transposase"/>
</dbReference>
<organism evidence="10 11">
    <name type="scientific">Shimazuella alba</name>
    <dbReference type="NCBI Taxonomy" id="2690964"/>
    <lineage>
        <taxon>Bacteria</taxon>
        <taxon>Bacillati</taxon>
        <taxon>Bacillota</taxon>
        <taxon>Bacilli</taxon>
        <taxon>Bacillales</taxon>
        <taxon>Thermoactinomycetaceae</taxon>
        <taxon>Shimazuella</taxon>
    </lineage>
</organism>
<feature type="domain" description="Probable transposase IS891/IS1136/IS1341" evidence="7">
    <location>
        <begin position="178"/>
        <end position="300"/>
    </location>
</feature>
<keyword evidence="2" id="KW-0815">Transposition</keyword>
<evidence type="ECO:0000259" key="7">
    <source>
        <dbReference type="Pfam" id="PF01385"/>
    </source>
</evidence>
<dbReference type="InterPro" id="IPR021027">
    <property type="entry name" value="Transposase_put_HTH"/>
</dbReference>
<feature type="domain" description="Cas12f1-like TNB" evidence="8">
    <location>
        <begin position="312"/>
        <end position="379"/>
    </location>
</feature>
<dbReference type="Pfam" id="PF07282">
    <property type="entry name" value="Cas12f1-like_TNB"/>
    <property type="match status" value="1"/>
</dbReference>
<dbReference type="AlphaFoldDB" id="A0A6I4W1Z0"/>
<evidence type="ECO:0000256" key="3">
    <source>
        <dbReference type="ARBA" id="ARBA00022723"/>
    </source>
</evidence>
<comment type="similarity">
    <text evidence="1">In the C-terminal section; belongs to the transposase 35 family.</text>
</comment>
<dbReference type="NCBIfam" id="NF040570">
    <property type="entry name" value="guided_TnpB"/>
    <property type="match status" value="1"/>
</dbReference>
<comment type="caution">
    <text evidence="10">The sequence shown here is derived from an EMBL/GenBank/DDBJ whole genome shotgun (WGS) entry which is preliminary data.</text>
</comment>
<evidence type="ECO:0000256" key="4">
    <source>
        <dbReference type="ARBA" id="ARBA00022833"/>
    </source>
</evidence>
<dbReference type="GO" id="GO:0032196">
    <property type="term" value="P:transposition"/>
    <property type="evidence" value="ECO:0007669"/>
    <property type="project" value="UniProtKB-KW"/>
</dbReference>
<sequence>MIAFKTEINSTSIQIKKIITSIGICRFLYNQYVNQNLGLLKQNQRYITATQFDKYVNHQLSKEFPWIKECGSKARKKALVNAEKAFKRFFKKISGKPRFKKKHEQSVKLYFPKNNPLDLEIKRHCIKFPTLGWVRLKEKGYIPTQGTVLSCTIEHKANRFYVSVLFSSALEKRKLKQLKQKDFTKGMGIDLGIKEFAITSNGPRFLNINKTFGIKSVEKRLKRAQRALSRKLEFKKKRGEQTATKNGRNIEKNVLRVQKLNQRLAQMRDAYRSWVVSVIAKTKPTFITVEKLNISGIRKNRHLAKAISDQGFYDFKNKLLNMCRKIGIELREVGFFYPSSKICSSCGIKKATLFLSDRVFQCEHCGIRIDRDQNAAINLMRASEYVILT</sequence>